<feature type="binding site" evidence="2">
    <location>
        <begin position="259"/>
        <end position="262"/>
    </location>
    <ligand>
        <name>substrate</name>
    </ligand>
</feature>
<reference evidence="4 5" key="1">
    <citation type="submission" date="2017-03" db="EMBL/GenBank/DDBJ databases">
        <title>Genomes of endolithic fungi from Antarctica.</title>
        <authorList>
            <person name="Coleine C."/>
            <person name="Masonjones S."/>
            <person name="Stajich J.E."/>
        </authorList>
    </citation>
    <scope>NUCLEOTIDE SEQUENCE [LARGE SCALE GENOMIC DNA]</scope>
    <source>
        <strain evidence="4 5">CCFEE 6315</strain>
    </source>
</reference>
<dbReference type="InterPro" id="IPR000246">
    <property type="entry name" value="Peptidase_T2"/>
</dbReference>
<accession>A0A4U0TX05</accession>
<protein>
    <recommendedName>
        <fullName evidence="6">L-asparaginase</fullName>
    </recommendedName>
</protein>
<sequence>MSPSEKPASVKPRIIIHGGAGNITRQNLSNDSYQTYRSALLAILREVHKVLRIPNATALDAATHAVTLLENNHLFNAGHGAVFTKTGTHELEASVMCSQGYRKRGVGVMKVRRAKNPILLAKEMLLRGEEDDGGGAQGHCQLAGDTCDALAREWGLESVKPSYYWTRKRWDEHRRGLGLDHDDHTYKAHKREADEGVQDEQQTAFEDSYIDDDFYAGDVSWDGKEYLPQGTVGAVALDSTGTTCVATSTGGITNKLPGRIGDTPTLGAGFWAEEWETACFQHSPIQHSSPPLGSVASLLTDCLPALSRYLPLPSGESECYDTDQGKFVHKKRAVAISGTGNGDSFLRLAAVRTAAAIAQYSRAIPLTSGTHPLQAAVTAIAGPNGKLQLSAEDRWHKTGEGEGGMIGIDYQEGKGGQVVADFNCGGMFRAWLDDEGAERMAVFREEV</sequence>
<name>A0A4U0TX05_9PEZI</name>
<organism evidence="4 5">
    <name type="scientific">Salinomyces thailandicus</name>
    <dbReference type="NCBI Taxonomy" id="706561"/>
    <lineage>
        <taxon>Eukaryota</taxon>
        <taxon>Fungi</taxon>
        <taxon>Dikarya</taxon>
        <taxon>Ascomycota</taxon>
        <taxon>Pezizomycotina</taxon>
        <taxon>Dothideomycetes</taxon>
        <taxon>Dothideomycetidae</taxon>
        <taxon>Mycosphaerellales</taxon>
        <taxon>Teratosphaeriaceae</taxon>
        <taxon>Salinomyces</taxon>
    </lineage>
</organism>
<dbReference type="CDD" id="cd04701">
    <property type="entry name" value="Asparaginase_2"/>
    <property type="match status" value="1"/>
</dbReference>
<dbReference type="InterPro" id="IPR029055">
    <property type="entry name" value="Ntn_hydrolases_N"/>
</dbReference>
<feature type="binding site" evidence="2">
    <location>
        <begin position="339"/>
        <end position="342"/>
    </location>
    <ligand>
        <name>substrate</name>
    </ligand>
</feature>
<dbReference type="GO" id="GO:0005737">
    <property type="term" value="C:cytoplasm"/>
    <property type="evidence" value="ECO:0007669"/>
    <property type="project" value="TreeGrafter"/>
</dbReference>
<feature type="active site" description="Nucleophile" evidence="1">
    <location>
        <position position="231"/>
    </location>
</feature>
<evidence type="ECO:0000256" key="1">
    <source>
        <dbReference type="PIRSR" id="PIRSR600246-1"/>
    </source>
</evidence>
<evidence type="ECO:0000313" key="5">
    <source>
        <dbReference type="Proteomes" id="UP000308549"/>
    </source>
</evidence>
<feature type="site" description="Cleavage; by autolysis" evidence="3">
    <location>
        <begin position="230"/>
        <end position="231"/>
    </location>
</feature>
<evidence type="ECO:0000256" key="2">
    <source>
        <dbReference type="PIRSR" id="PIRSR600246-2"/>
    </source>
</evidence>
<dbReference type="PANTHER" id="PTHR10188:SF43">
    <property type="entry name" value="ASPARAGINASE (EUROFUNG)"/>
    <property type="match status" value="1"/>
</dbReference>
<keyword evidence="5" id="KW-1185">Reference proteome</keyword>
<gene>
    <name evidence="4" type="ORF">B0A50_04323</name>
</gene>
<dbReference type="Gene3D" id="3.60.20.30">
    <property type="entry name" value="(Glycosyl)asparaginase"/>
    <property type="match status" value="1"/>
</dbReference>
<proteinExistence type="predicted"/>
<dbReference type="PANTHER" id="PTHR10188">
    <property type="entry name" value="L-ASPARAGINASE"/>
    <property type="match status" value="1"/>
</dbReference>
<evidence type="ECO:0008006" key="6">
    <source>
        <dbReference type="Google" id="ProtNLM"/>
    </source>
</evidence>
<dbReference type="SUPFAM" id="SSF56235">
    <property type="entry name" value="N-terminal nucleophile aminohydrolases (Ntn hydrolases)"/>
    <property type="match status" value="1"/>
</dbReference>
<dbReference type="AlphaFoldDB" id="A0A4U0TX05"/>
<dbReference type="Pfam" id="PF01112">
    <property type="entry name" value="Asparaginase_2"/>
    <property type="match status" value="1"/>
</dbReference>
<comment type="caution">
    <text evidence="4">The sequence shown here is derived from an EMBL/GenBank/DDBJ whole genome shotgun (WGS) entry which is preliminary data.</text>
</comment>
<evidence type="ECO:0000256" key="3">
    <source>
        <dbReference type="PIRSR" id="PIRSR600246-3"/>
    </source>
</evidence>
<evidence type="ECO:0000313" key="4">
    <source>
        <dbReference type="EMBL" id="TKA26877.1"/>
    </source>
</evidence>
<dbReference type="Proteomes" id="UP000308549">
    <property type="component" value="Unassembled WGS sequence"/>
</dbReference>
<dbReference type="GO" id="GO:0016787">
    <property type="term" value="F:hydrolase activity"/>
    <property type="evidence" value="ECO:0007669"/>
    <property type="project" value="InterPro"/>
</dbReference>
<dbReference type="EMBL" id="NAJL01000026">
    <property type="protein sequence ID" value="TKA26877.1"/>
    <property type="molecule type" value="Genomic_DNA"/>
</dbReference>
<dbReference type="OrthoDB" id="2262349at2759"/>